<name>A0A812S4L2_SYMPI</name>
<comment type="caution">
    <text evidence="2">The sequence shown here is derived from an EMBL/GenBank/DDBJ whole genome shotgun (WGS) entry which is preliminary data.</text>
</comment>
<feature type="region of interest" description="Disordered" evidence="1">
    <location>
        <begin position="1369"/>
        <end position="1399"/>
    </location>
</feature>
<feature type="region of interest" description="Disordered" evidence="1">
    <location>
        <begin position="1182"/>
        <end position="1221"/>
    </location>
</feature>
<sequence>MVLFAWHLRDSVAVKEAMPTAMEAIFPNFFAQTSIAMGQQALKQSKSLLRNAQLAVDMALMLVRRRRLEQLGTSARYGWADSSPIAKSDWLISKHQAVLASDCTVLWGSWKALVDTVQSPADASQQRQNHLKSLMSGVCIHTQPPQAMGLGLTALESKVAALLFSLFLEVGSQSALKDFLKTFVSFTTDMGTELGAASFLVEDMSKLLPEWLAEPLLEMDVDEGDGNLDNVAGVAEIRFMPNAIIIPGALHICSNLCKDVSSKLSHWEPFLQQLALFEGLLCMRDRRERFLSSCVPDTADERKLFTHFSGSLYEKRWGAVISFLRKLYPLLEALQKYWSSEKYMQNYQQRESAADNHDAEEGHARFAAADLSATLGSGMFHVYLAMVMSLFNVVENLSSWFEGCLCHDWELKKHRGKLARNSQKEIAQCGPYAFCPMKGKRAPELAAGCLQTTFDEIVQLRKRSLLESIRQHGLDSESERCVLSDFEAGRLYIQLGLQVKFDFWTKCPWRLAALAHPHEELARASARDILETVSFLDVADPDLVHHPVTLRFLHPDGPLRCMVEAFASGDHMTDALCSEVAKLSFMPVVERSIEAKHSLISRRVQKNWRSGRIVSLTLRVPDIKAAIAADANFLQELTDAFALTRDPVKASHQLGIQEHPALVQACFDSKHKNQRTGILNRIVYRCDLESKYEAHGQARVDHEQRTKKRARLAEKQIAKAAPAAKPPARRKLTHEDRYADMLSHAIQDHFTKVVSSATSSRVYSLDLAPNEHGCGPSLKPLDAVLEGERVAGISHRRQLSQLTPDIASDALAQQMLSFEGHEVVHFQVVHVAPSNMRTVAVPLGAGRRLAKGEIAISVHALQDLGDGKRHISMQPTSQGATCVAILSDLSAGDLTILQETCTEFELGQLAYSIKDFVPQTCQSCCQAVTELVRAGAFPDSHVRYEVALENGQVPHPWDELEGAGLISVVMLEGRDAKSYALTPAAVQALEVVAELTKPKLVCEPRVDMPLQDCTCYELLRHLEAAGWTWQPLPDAPQKRRALSYSSGCDRNFYSAGLPHPLYMRCLLDVERLLDIGVESIPHWSPKPALVYAQLLQGRNIQVRAAPRLMLQADVDGGGELQAAVDGEGDGAGVLAPVLDAEAVEEVHNDPLEADQVEVVDGDLTPTSREQQIAELLELMESTDDDKPAPDAPEVAPLVEPPPRVGHAPARASGANDAERGSVVDSAPAVSHLAEAPVALADANVVEAPRLAVPAPKRAARTRNLVEPGCITYWGCFRISMLVAKPDSRPYGALEAVCPFHRRSRVSQCKKYIAHKSDSQAEKDLDYKALLHWCAQARTVNRQRHHVGMSVLPRAALAELAMDVIEAQRIDEGPSDLPTPDDELDKAAGPEEHPPNSAGSVPAVTRFCFERVIQFRLQQQCVRNQ</sequence>
<feature type="compositionally biased region" description="Basic and acidic residues" evidence="1">
    <location>
        <begin position="1384"/>
        <end position="1393"/>
    </location>
</feature>
<reference evidence="2" key="1">
    <citation type="submission" date="2021-02" db="EMBL/GenBank/DDBJ databases">
        <authorList>
            <person name="Dougan E. K."/>
            <person name="Rhodes N."/>
            <person name="Thang M."/>
            <person name="Chan C."/>
        </authorList>
    </citation>
    <scope>NUCLEOTIDE SEQUENCE</scope>
</reference>
<dbReference type="Proteomes" id="UP000649617">
    <property type="component" value="Unassembled WGS sequence"/>
</dbReference>
<proteinExistence type="predicted"/>
<evidence type="ECO:0000313" key="2">
    <source>
        <dbReference type="EMBL" id="CAE7466854.1"/>
    </source>
</evidence>
<dbReference type="OrthoDB" id="410783at2759"/>
<evidence type="ECO:0000256" key="1">
    <source>
        <dbReference type="SAM" id="MobiDB-lite"/>
    </source>
</evidence>
<evidence type="ECO:0000313" key="3">
    <source>
        <dbReference type="Proteomes" id="UP000649617"/>
    </source>
</evidence>
<dbReference type="EMBL" id="CAJNIZ010023158">
    <property type="protein sequence ID" value="CAE7466854.1"/>
    <property type="molecule type" value="Genomic_DNA"/>
</dbReference>
<organism evidence="2 3">
    <name type="scientific">Symbiodinium pilosum</name>
    <name type="common">Dinoflagellate</name>
    <dbReference type="NCBI Taxonomy" id="2952"/>
    <lineage>
        <taxon>Eukaryota</taxon>
        <taxon>Sar</taxon>
        <taxon>Alveolata</taxon>
        <taxon>Dinophyceae</taxon>
        <taxon>Suessiales</taxon>
        <taxon>Symbiodiniaceae</taxon>
        <taxon>Symbiodinium</taxon>
    </lineage>
</organism>
<accession>A0A812S4L2</accession>
<protein>
    <submittedName>
        <fullName evidence="2">Uncharacterized protein</fullName>
    </submittedName>
</protein>
<gene>
    <name evidence="2" type="ORF">SPIL2461_LOCUS11744</name>
</gene>
<keyword evidence="3" id="KW-1185">Reference proteome</keyword>